<keyword evidence="1" id="KW-0808">Transferase</keyword>
<keyword evidence="1" id="KW-0418">Kinase</keyword>
<evidence type="ECO:0000313" key="4">
    <source>
        <dbReference type="Proteomes" id="UP000552644"/>
    </source>
</evidence>
<dbReference type="RefSeq" id="WP_184723687.1">
    <property type="nucleotide sequence ID" value="NZ_JACHJP010000012.1"/>
</dbReference>
<evidence type="ECO:0000256" key="1">
    <source>
        <dbReference type="ARBA" id="ARBA00022527"/>
    </source>
</evidence>
<feature type="domain" description="Histidine kinase/HSP90-like ATPase" evidence="2">
    <location>
        <begin position="19"/>
        <end position="129"/>
    </location>
</feature>
<dbReference type="AlphaFoldDB" id="A0A7W7VS23"/>
<organism evidence="3 4">
    <name type="scientific">Streptosporangium saharense</name>
    <dbReference type="NCBI Taxonomy" id="1706840"/>
    <lineage>
        <taxon>Bacteria</taxon>
        <taxon>Bacillati</taxon>
        <taxon>Actinomycetota</taxon>
        <taxon>Actinomycetes</taxon>
        <taxon>Streptosporangiales</taxon>
        <taxon>Streptosporangiaceae</taxon>
        <taxon>Streptosporangium</taxon>
    </lineage>
</organism>
<name>A0A7W7VS23_9ACTN</name>
<dbReference type="Gene3D" id="3.30.565.10">
    <property type="entry name" value="Histidine kinase-like ATPase, C-terminal domain"/>
    <property type="match status" value="1"/>
</dbReference>
<dbReference type="SUPFAM" id="SSF55874">
    <property type="entry name" value="ATPase domain of HSP90 chaperone/DNA topoisomerase II/histidine kinase"/>
    <property type="match status" value="1"/>
</dbReference>
<keyword evidence="4" id="KW-1185">Reference proteome</keyword>
<dbReference type="CDD" id="cd16936">
    <property type="entry name" value="HATPase_RsbW-like"/>
    <property type="match status" value="1"/>
</dbReference>
<comment type="caution">
    <text evidence="3">The sequence shown here is derived from an EMBL/GenBank/DDBJ whole genome shotgun (WGS) entry which is preliminary data.</text>
</comment>
<evidence type="ECO:0000313" key="3">
    <source>
        <dbReference type="EMBL" id="MBB4920129.1"/>
    </source>
</evidence>
<dbReference type="Proteomes" id="UP000552644">
    <property type="component" value="Unassembled WGS sequence"/>
</dbReference>
<sequence>MAERTRGEVRRTSFPIGDDLAEMRRQTREFLAAAALGELRETNFVLAISEAANNVLDHAGTGGWIVLRCDDDRVVAEISDEAGLLTDTGAGRVRPPIGSRRGYGLWLMREMCDSVEILAERGASTVRLTMLRL</sequence>
<proteinExistence type="predicted"/>
<dbReference type="Pfam" id="PF13581">
    <property type="entry name" value="HATPase_c_2"/>
    <property type="match status" value="1"/>
</dbReference>
<evidence type="ECO:0000259" key="2">
    <source>
        <dbReference type="Pfam" id="PF13581"/>
    </source>
</evidence>
<keyword evidence="1" id="KW-0723">Serine/threonine-protein kinase</keyword>
<dbReference type="PANTHER" id="PTHR35526:SF3">
    <property type="entry name" value="ANTI-SIGMA-F FACTOR RSBW"/>
    <property type="match status" value="1"/>
</dbReference>
<accession>A0A7W7VS23</accession>
<dbReference type="InterPro" id="IPR050267">
    <property type="entry name" value="Anti-sigma-factor_SerPK"/>
</dbReference>
<protein>
    <submittedName>
        <fullName evidence="3">Anti-sigma regulatory factor (Ser/Thr protein kinase)</fullName>
    </submittedName>
</protein>
<dbReference type="InterPro" id="IPR036890">
    <property type="entry name" value="HATPase_C_sf"/>
</dbReference>
<dbReference type="InterPro" id="IPR003594">
    <property type="entry name" value="HATPase_dom"/>
</dbReference>
<gene>
    <name evidence="3" type="ORF">FHS44_007273</name>
</gene>
<dbReference type="GO" id="GO:0004674">
    <property type="term" value="F:protein serine/threonine kinase activity"/>
    <property type="evidence" value="ECO:0007669"/>
    <property type="project" value="UniProtKB-KW"/>
</dbReference>
<reference evidence="3 4" key="1">
    <citation type="submission" date="2020-08" db="EMBL/GenBank/DDBJ databases">
        <title>Genomic Encyclopedia of Type Strains, Phase III (KMG-III): the genomes of soil and plant-associated and newly described type strains.</title>
        <authorList>
            <person name="Whitman W."/>
        </authorList>
    </citation>
    <scope>NUCLEOTIDE SEQUENCE [LARGE SCALE GENOMIC DNA]</scope>
    <source>
        <strain evidence="3 4">CECT 8840</strain>
    </source>
</reference>
<dbReference type="PANTHER" id="PTHR35526">
    <property type="entry name" value="ANTI-SIGMA-F FACTOR RSBW-RELATED"/>
    <property type="match status" value="1"/>
</dbReference>
<dbReference type="EMBL" id="JACHJP010000012">
    <property type="protein sequence ID" value="MBB4920129.1"/>
    <property type="molecule type" value="Genomic_DNA"/>
</dbReference>